<evidence type="ECO:0000313" key="1">
    <source>
        <dbReference type="EMBL" id="APJ04092.1"/>
    </source>
</evidence>
<evidence type="ECO:0000313" key="2">
    <source>
        <dbReference type="Proteomes" id="UP000184731"/>
    </source>
</evidence>
<dbReference type="Proteomes" id="UP000184731">
    <property type="component" value="Chromosome"/>
</dbReference>
<gene>
    <name evidence="1" type="ORF">AXG55_09300</name>
</gene>
<reference evidence="1 2" key="1">
    <citation type="submission" date="2016-10" db="EMBL/GenBank/DDBJ databases">
        <title>Silvanigrella aquatica sp. nov., isolated from a freshwater lake located in the Black Forest, Germany, description of Silvanigrellaceae fam. nov., Silvanigrellales ord. nov., reclassification of the order Bdellovibrionales in the class Oligoflexia, reclassification of the families Bacteriovoracaceae and Halobacteriovoraceae in the new order Bacteriovoracales ord. nov., and reclassification of the family Pseudobacteriovoracaceae in the order Oligoflexiales.</title>
        <authorList>
            <person name="Hahn M.W."/>
            <person name="Schmidt J."/>
            <person name="Koll U."/>
            <person name="Rohde M."/>
            <person name="Verbag S."/>
            <person name="Pitt A."/>
            <person name="Nakai R."/>
            <person name="Naganuma T."/>
            <person name="Lang E."/>
        </authorList>
    </citation>
    <scope>NUCLEOTIDE SEQUENCE [LARGE SCALE GENOMIC DNA]</scope>
    <source>
        <strain evidence="1 2">MWH-Nonnen-W8red</strain>
    </source>
</reference>
<organism evidence="1 2">
    <name type="scientific">Silvanigrella aquatica</name>
    <dbReference type="NCBI Taxonomy" id="1915309"/>
    <lineage>
        <taxon>Bacteria</taxon>
        <taxon>Pseudomonadati</taxon>
        <taxon>Bdellovibrionota</taxon>
        <taxon>Oligoflexia</taxon>
        <taxon>Silvanigrellales</taxon>
        <taxon>Silvanigrellaceae</taxon>
        <taxon>Silvanigrella</taxon>
    </lineage>
</organism>
<dbReference type="RefSeq" id="WP_148697842.1">
    <property type="nucleotide sequence ID" value="NZ_CP017834.1"/>
</dbReference>
<keyword evidence="2" id="KW-1185">Reference proteome</keyword>
<dbReference type="KEGG" id="saqi:AXG55_09300"/>
<dbReference type="Gene3D" id="3.40.190.10">
    <property type="entry name" value="Periplasmic binding protein-like II"/>
    <property type="match status" value="1"/>
</dbReference>
<dbReference type="AlphaFoldDB" id="A0A1L4D1L5"/>
<dbReference type="SUPFAM" id="SSF53850">
    <property type="entry name" value="Periplasmic binding protein-like II"/>
    <property type="match status" value="1"/>
</dbReference>
<name>A0A1L4D1L5_9BACT</name>
<accession>A0A1L4D1L5</accession>
<dbReference type="EMBL" id="CP017834">
    <property type="protein sequence ID" value="APJ04092.1"/>
    <property type="molecule type" value="Genomic_DNA"/>
</dbReference>
<sequence length="169" mass="19553">MIKNVTIFFILLLYQICANSETISVVYQIRPPYHTNEKDGILDKILIKIEKLSGMPFSMINIPLQRGLNMIVENKEKICLAANYKNSEREKIAKISIPLYQEKGTVIIFRKDDNNFNEPLKLQNLLMNKKLILLTKVGLSYGKYIDELLKKNNNNVEQSSTDQESMIKK</sequence>
<proteinExistence type="predicted"/>
<dbReference type="STRING" id="1915309.AXG55_09300"/>
<evidence type="ECO:0008006" key="3">
    <source>
        <dbReference type="Google" id="ProtNLM"/>
    </source>
</evidence>
<protein>
    <recommendedName>
        <fullName evidence="3">Solute-binding protein family 3/N-terminal domain-containing protein</fullName>
    </recommendedName>
</protein>
<dbReference type="OrthoDB" id="5456414at2"/>